<reference evidence="1 2" key="1">
    <citation type="submission" date="2015-02" db="EMBL/GenBank/DDBJ databases">
        <authorList>
            <person name="Chooi Y.-H."/>
        </authorList>
    </citation>
    <scope>NUCLEOTIDE SEQUENCE [LARGE SCALE GENOMIC DNA]</scope>
    <source>
        <strain evidence="1">E3</strain>
    </source>
</reference>
<accession>A0A0G4IPZ2</accession>
<organism evidence="1 2">
    <name type="scientific">Plasmodiophora brassicae</name>
    <name type="common">Clubroot disease agent</name>
    <dbReference type="NCBI Taxonomy" id="37360"/>
    <lineage>
        <taxon>Eukaryota</taxon>
        <taxon>Sar</taxon>
        <taxon>Rhizaria</taxon>
        <taxon>Endomyxa</taxon>
        <taxon>Phytomyxea</taxon>
        <taxon>Plasmodiophorida</taxon>
        <taxon>Plasmodiophoridae</taxon>
        <taxon>Plasmodiophora</taxon>
    </lineage>
</organism>
<evidence type="ECO:0000313" key="1">
    <source>
        <dbReference type="EMBL" id="CEO97433.1"/>
    </source>
</evidence>
<dbReference type="EMBL" id="CDSF01000079">
    <property type="protein sequence ID" value="CEO97433.1"/>
    <property type="molecule type" value="Genomic_DNA"/>
</dbReference>
<proteinExistence type="predicted"/>
<evidence type="ECO:0000313" key="2">
    <source>
        <dbReference type="Proteomes" id="UP000039324"/>
    </source>
</evidence>
<gene>
    <name evidence="1" type="ORF">PBRA_000778</name>
</gene>
<name>A0A0G4IPZ2_PLABS</name>
<keyword evidence="2" id="KW-1185">Reference proteome</keyword>
<dbReference type="Proteomes" id="UP000039324">
    <property type="component" value="Unassembled WGS sequence"/>
</dbReference>
<protein>
    <submittedName>
        <fullName evidence="1">Uncharacterized protein</fullName>
    </submittedName>
</protein>
<dbReference type="AlphaFoldDB" id="A0A0G4IPZ2"/>
<sequence>METVVAIDPGWLLRSGQAAASLADNDIGVQAAAQLRGVLGTPQAVVFLSQLRALIPSPPSASPSLLSFINLVQSSIFIKLSRDIDNERLWEALETLVEVIVAVNDDKSVRNVMRWVCRLPARHQLPANLFTPATSAAFIDILSEVPVKAAWDVLACLPVPHWTAVLALLKRDLSTALDDILSHLVPLFVNWNEQTHRDAAAVIQCCFSRLSDLPTTASFPSSLRKHADGMEFTRASSISDGPLGRFLHILYVHGRRLNSTLLLRLYTKLGALCASSPSTLSASTLIVMSMLAPHQLESVARIMIGWLGSAPRPILVESTFYIAAAAAERQAGVEEFRSLSLLASAVWRSVRDDAVQADALRTAIAHVIARAPDAHCILSGWFAECACDLTLPSAVFNANLAIVESLLDMVAGCEDRQTAILPTLMPVALALKRWVASDRVETINELTASALVRSISQVATHAIRCQQPSAACDLIGDIVKQQVYNWCHSPRLFVRRIPSAIVGQVRNLQVLNLPDLQLLHIWLNAVFDVGDMPSWEIITAAKGLIVDISVAAQNRTNAVVAVVRATRHLFDSKPRSSMLALQFASPFMNLLSVTELARRADHPSWYDEFSNRALGSVLVHCAPFLHLNTTSTTLFRRLVDIFLRAPEGNDSSVEYVLPSLAQLNYVQDRGLSQTLARAVERFLPKSPFEAWVAAIQNCPDEFIGYLVHWFFLPAINHIESRHILSSTRRALQLCLYLLGQPRPTAPDIGLVIPRCCRLTRDHSVHIRSCIARADVLQHNGIVTAASVEFQTLIYQFASRSIELDASRPVASWSCARALHDLANITLMVAAECSEMRADALAKLSNDVWACVPNRDQVNALAMCLVVEGLPYVQRVSVVEPLDDAALPRSISDTMPRLIAAIFDHLLTVATTLGDLSFVQLETVQYIASCCAQLQPSPAYTTVRDSVLSGYSVLISNLPHEWNLREPLPSARSDLHRLHPQLVFENERVSNPWSIDGFII</sequence>